<evidence type="ECO:0000313" key="3">
    <source>
        <dbReference type="EMBL" id="CEL67762.1"/>
    </source>
</evidence>
<sequence length="941" mass="99748">MGQACTRQQVLGPSRRGDVAEAAASPETDSVCDATQGASPGARQGQARSQSGPCRASEREEARRFASSPGGAPSRLLEGEKCMYTRKKWKPASPSLVYCLINNLADRHLAVVFDCREREKYEANHLHYAVCPWRNAQDVAAVLEYFEKHGAPLVANADILKKPKGLSPPASKSAAANPAARSPRFVFPAFLSRTQTLTSSANGAAAEKRQAGKGAGDKTPPSPLVFTPEGGASESTAPSLVVVGMTSGQLDREEARKAEEANEARSGGDAQTEMGGEKSAATPEETIEEGHKLEAETLKPDRATVAAAAMKRARSARSATLQEGPGTLVPASQFPQQTDEEDEQKAEEETEPRAAEATPEGDEPRRLVALKAWLRTVCKFRTVIMYGEGDDDALLLMFLNSLLDSGARFKAAIVLAGGISSLGSRYSPLLITSDLLLPGPVELIPPFQSVPSPSPLSQHAGAASACRRTASNLQEFQDIAARGSVKRLPSTRRVLGRTKTVETAAAFSVFVACTPSLIHENEEILRHFGIKMVINLTPTACPLPVAPIPQAAPASSPSRVRRLLSASPKLLGGFEVHNMPFTDVASFPFEDAAALLRHAKESNVAVLVYDYRGENTVAPGIMNPALVSELHRHAETLAKVPSSGASSASQPAAAASARKAKNFAFHVLPFGPSRKGDAPGDEGTPETKERETEQEKHEAKEAPTPTQSFGNGPANQTTPEAPSPHPPVRPAASLHTLGSLYTDASPVSPLPVLREQPQEELTSHAPLEETVSCALASWRETVSAEEAERSIATLRKILSNILQHPTDEKFRRLKLTNKRFHESVGSHPELVKILLLAGFVLHPGEAVEFPSDAPLHKLSDLLALLPPASLNTAFGGTGREQDSSLLSTGNLSTSVRSLAPSSALQTPEVGRDTGSSLSSVPHAVASPAGRAASTGATDAQT</sequence>
<feature type="domain" description="PUB" evidence="2">
    <location>
        <begin position="785"/>
        <end position="859"/>
    </location>
</feature>
<dbReference type="InterPro" id="IPR018997">
    <property type="entry name" value="PUB_domain"/>
</dbReference>
<dbReference type="Gene3D" id="1.20.58.2190">
    <property type="match status" value="1"/>
</dbReference>
<dbReference type="SUPFAM" id="SSF143503">
    <property type="entry name" value="PUG domain-like"/>
    <property type="match status" value="1"/>
</dbReference>
<dbReference type="EMBL" id="LN714483">
    <property type="protein sequence ID" value="CEL67762.1"/>
    <property type="molecule type" value="Genomic_DNA"/>
</dbReference>
<feature type="region of interest" description="Disordered" evidence="1">
    <location>
        <begin position="668"/>
        <end position="732"/>
    </location>
</feature>
<feature type="compositionally biased region" description="Basic and acidic residues" evidence="1">
    <location>
        <begin position="288"/>
        <end position="302"/>
    </location>
</feature>
<organism evidence="3">
    <name type="scientific">Neospora caninum (strain Liverpool)</name>
    <dbReference type="NCBI Taxonomy" id="572307"/>
    <lineage>
        <taxon>Eukaryota</taxon>
        <taxon>Sar</taxon>
        <taxon>Alveolata</taxon>
        <taxon>Apicomplexa</taxon>
        <taxon>Conoidasida</taxon>
        <taxon>Coccidia</taxon>
        <taxon>Eucoccidiorida</taxon>
        <taxon>Eimeriorina</taxon>
        <taxon>Sarcocystidae</taxon>
        <taxon>Neospora</taxon>
    </lineage>
</organism>
<reference evidence="3" key="1">
    <citation type="journal article" date="2015" name="PLoS ONE">
        <title>Comprehensive Evaluation of Toxoplasma gondii VEG and Neospora caninum LIV Genomes with Tachyzoite Stage Transcriptome and Proteome Defines Novel Transcript Features.</title>
        <authorList>
            <person name="Ramaprasad A."/>
            <person name="Mourier T."/>
            <person name="Naeem R."/>
            <person name="Malas T.B."/>
            <person name="Moussa E."/>
            <person name="Panigrahi A."/>
            <person name="Vermont S.J."/>
            <person name="Otto T.D."/>
            <person name="Wastling J."/>
            <person name="Pain A."/>
        </authorList>
    </citation>
    <scope>NUCLEOTIDE SEQUENCE</scope>
    <source>
        <strain evidence="3">Liverpool</strain>
    </source>
</reference>
<feature type="compositionally biased region" description="Low complexity" evidence="1">
    <location>
        <begin position="303"/>
        <end position="320"/>
    </location>
</feature>
<evidence type="ECO:0000259" key="2">
    <source>
        <dbReference type="Pfam" id="PF09409"/>
    </source>
</evidence>
<gene>
    <name evidence="3" type="ORF">BN1204_035510</name>
</gene>
<dbReference type="SMART" id="SM00580">
    <property type="entry name" value="PUG"/>
    <property type="match status" value="1"/>
</dbReference>
<evidence type="ECO:0000256" key="1">
    <source>
        <dbReference type="SAM" id="MobiDB-lite"/>
    </source>
</evidence>
<dbReference type="AlphaFoldDB" id="A0A0F7UHK2"/>
<proteinExistence type="predicted"/>
<dbReference type="Pfam" id="PF09409">
    <property type="entry name" value="PUB"/>
    <property type="match status" value="1"/>
</dbReference>
<accession>A0A0F7UHK2</accession>
<protein>
    <submittedName>
        <fullName evidence="3">PUB domain-containing protein</fullName>
    </submittedName>
</protein>
<feature type="compositionally biased region" description="Polar residues" evidence="1">
    <location>
        <begin position="704"/>
        <end position="720"/>
    </location>
</feature>
<feature type="region of interest" description="Disordered" evidence="1">
    <location>
        <begin position="897"/>
        <end position="941"/>
    </location>
</feature>
<dbReference type="InterPro" id="IPR036339">
    <property type="entry name" value="PUB-like_dom_sf"/>
</dbReference>
<feature type="compositionally biased region" description="Basic and acidic residues" evidence="1">
    <location>
        <begin position="685"/>
        <end position="701"/>
    </location>
</feature>
<dbReference type="PANTHER" id="PTHR23153:SF38">
    <property type="entry name" value="UBX DOMAIN-CONTAINING PROTEIN 6"/>
    <property type="match status" value="1"/>
</dbReference>
<feature type="compositionally biased region" description="Acidic residues" evidence="1">
    <location>
        <begin position="338"/>
        <end position="350"/>
    </location>
</feature>
<dbReference type="CDD" id="cd09212">
    <property type="entry name" value="PUB"/>
    <property type="match status" value="1"/>
</dbReference>
<dbReference type="GO" id="GO:0005737">
    <property type="term" value="C:cytoplasm"/>
    <property type="evidence" value="ECO:0007669"/>
    <property type="project" value="TreeGrafter"/>
</dbReference>
<feature type="region of interest" description="Disordered" evidence="1">
    <location>
        <begin position="1"/>
        <end position="73"/>
    </location>
</feature>
<feature type="compositionally biased region" description="Basic and acidic residues" evidence="1">
    <location>
        <begin position="250"/>
        <end position="263"/>
    </location>
</feature>
<feature type="region of interest" description="Disordered" evidence="1">
    <location>
        <begin position="197"/>
        <end position="363"/>
    </location>
</feature>
<feature type="compositionally biased region" description="Polar residues" evidence="1">
    <location>
        <begin position="1"/>
        <end position="11"/>
    </location>
</feature>
<name>A0A0F7UHK2_NEOCL</name>
<dbReference type="PANTHER" id="PTHR23153">
    <property type="entry name" value="UBX-RELATED"/>
    <property type="match status" value="1"/>
</dbReference>